<dbReference type="SMART" id="SM00414">
    <property type="entry name" value="H2A"/>
    <property type="match status" value="1"/>
</dbReference>
<dbReference type="Gene3D" id="1.10.20.10">
    <property type="entry name" value="Histone, subunit A"/>
    <property type="match status" value="1"/>
</dbReference>
<dbReference type="Proteomes" id="UP000652761">
    <property type="component" value="Unassembled WGS sequence"/>
</dbReference>
<evidence type="ECO:0000313" key="3">
    <source>
        <dbReference type="Proteomes" id="UP000652761"/>
    </source>
</evidence>
<dbReference type="GO" id="GO:0046982">
    <property type="term" value="F:protein heterodimerization activity"/>
    <property type="evidence" value="ECO:0007669"/>
    <property type="project" value="InterPro"/>
</dbReference>
<dbReference type="OrthoDB" id="786413at2759"/>
<organism evidence="2 3">
    <name type="scientific">Colocasia esculenta</name>
    <name type="common">Wild taro</name>
    <name type="synonym">Arum esculentum</name>
    <dbReference type="NCBI Taxonomy" id="4460"/>
    <lineage>
        <taxon>Eukaryota</taxon>
        <taxon>Viridiplantae</taxon>
        <taxon>Streptophyta</taxon>
        <taxon>Embryophyta</taxon>
        <taxon>Tracheophyta</taxon>
        <taxon>Spermatophyta</taxon>
        <taxon>Magnoliopsida</taxon>
        <taxon>Liliopsida</taxon>
        <taxon>Araceae</taxon>
        <taxon>Aroideae</taxon>
        <taxon>Colocasieae</taxon>
        <taxon>Colocasia</taxon>
    </lineage>
</organism>
<proteinExistence type="inferred from homology"/>
<dbReference type="EMBL" id="NMUH01006967">
    <property type="protein sequence ID" value="MQM16360.1"/>
    <property type="molecule type" value="Genomic_DNA"/>
</dbReference>
<evidence type="ECO:0000256" key="1">
    <source>
        <dbReference type="RuleBase" id="RU003767"/>
    </source>
</evidence>
<dbReference type="GO" id="GO:0030527">
    <property type="term" value="F:structural constituent of chromatin"/>
    <property type="evidence" value="ECO:0007669"/>
    <property type="project" value="InterPro"/>
</dbReference>
<keyword evidence="1" id="KW-0238">DNA-binding</keyword>
<dbReference type="GO" id="GO:0000786">
    <property type="term" value="C:nucleosome"/>
    <property type="evidence" value="ECO:0007669"/>
    <property type="project" value="UniProtKB-KW"/>
</dbReference>
<comment type="similarity">
    <text evidence="1">Belongs to the histone H2A family.</text>
</comment>
<dbReference type="InterPro" id="IPR009072">
    <property type="entry name" value="Histone-fold"/>
</dbReference>
<comment type="subcellular location">
    <subcellularLocation>
        <location evidence="1">Nucleus</location>
    </subcellularLocation>
</comment>
<comment type="subunit">
    <text evidence="1">The nucleosome is a histone octamer containing two molecules each of H2A, H2B, H3 and H4 assembled in one H3-H4 heterotetramer and two H2A-H2B heterodimers. The octamer wraps approximately 147 bp of DNA.</text>
</comment>
<gene>
    <name evidence="2" type="ORF">Taro_049316</name>
</gene>
<dbReference type="GO" id="GO:0003677">
    <property type="term" value="F:DNA binding"/>
    <property type="evidence" value="ECO:0007669"/>
    <property type="project" value="UniProtKB-KW"/>
</dbReference>
<keyword evidence="1" id="KW-0158">Chromosome</keyword>
<keyword evidence="1" id="KW-0539">Nucleus</keyword>
<protein>
    <recommendedName>
        <fullName evidence="1">Histone H2A</fullName>
    </recommendedName>
</protein>
<dbReference type="GO" id="GO:0005634">
    <property type="term" value="C:nucleus"/>
    <property type="evidence" value="ECO:0007669"/>
    <property type="project" value="UniProtKB-SubCell"/>
</dbReference>
<evidence type="ECO:0000313" key="2">
    <source>
        <dbReference type="EMBL" id="MQM16360.1"/>
    </source>
</evidence>
<dbReference type="PANTHER" id="PTHR23430">
    <property type="entry name" value="HISTONE H2A"/>
    <property type="match status" value="1"/>
</dbReference>
<keyword evidence="3" id="KW-1185">Reference proteome</keyword>
<reference evidence="2" key="1">
    <citation type="submission" date="2017-07" db="EMBL/GenBank/DDBJ databases">
        <title>Taro Niue Genome Assembly and Annotation.</title>
        <authorList>
            <person name="Atibalentja N."/>
            <person name="Keating K."/>
            <person name="Fields C.J."/>
        </authorList>
    </citation>
    <scope>NUCLEOTIDE SEQUENCE</scope>
    <source>
        <strain evidence="2">Niue_2</strain>
        <tissue evidence="2">Leaf</tissue>
    </source>
</reference>
<comment type="caution">
    <text evidence="2">The sequence shown here is derived from an EMBL/GenBank/DDBJ whole genome shotgun (WGS) entry which is preliminary data.</text>
</comment>
<dbReference type="AlphaFoldDB" id="A0A843XAQ1"/>
<accession>A0A843XAQ1</accession>
<dbReference type="SUPFAM" id="SSF47113">
    <property type="entry name" value="Histone-fold"/>
    <property type="match status" value="1"/>
</dbReference>
<dbReference type="CDD" id="cd00074">
    <property type="entry name" value="HFD_H2A"/>
    <property type="match status" value="1"/>
</dbReference>
<sequence>MFHLPMSARQSPVKMALVAVPAPFPRDIFHRPIPSPSPRQFFANHRLSLASSTSHPRPRILPIQAASTSSQARARSFAVGQVARFLKTGRYAQRVGSDAPVYLFAVLEYLSAEVLELARNAARRTGSYRGTSTWL</sequence>
<dbReference type="PRINTS" id="PR00620">
    <property type="entry name" value="HISTONEH2A"/>
</dbReference>
<name>A0A843XAQ1_COLES</name>
<keyword evidence="1" id="KW-0544">Nucleosome core</keyword>
<dbReference type="InterPro" id="IPR002119">
    <property type="entry name" value="Histone_H2A"/>
</dbReference>